<name>A0A0K1P8V8_9BACT</name>
<dbReference type="Gene3D" id="3.30.465.10">
    <property type="match status" value="1"/>
</dbReference>
<proteinExistence type="predicted"/>
<dbReference type="STRING" id="1391653.AKJ08_0329"/>
<dbReference type="PANTHER" id="PTHR43762">
    <property type="entry name" value="L-GULONOLACTONE OXIDASE"/>
    <property type="match status" value="1"/>
</dbReference>
<dbReference type="InterPro" id="IPR016166">
    <property type="entry name" value="FAD-bd_PCMH"/>
</dbReference>
<dbReference type="Pfam" id="PF01565">
    <property type="entry name" value="FAD_binding_4"/>
    <property type="match status" value="1"/>
</dbReference>
<dbReference type="EMBL" id="CP012332">
    <property type="protein sequence ID" value="AKU89942.1"/>
    <property type="molecule type" value="Genomic_DNA"/>
</dbReference>
<dbReference type="AlphaFoldDB" id="A0A0K1P8V8"/>
<organism evidence="2 3">
    <name type="scientific">Vulgatibacter incomptus</name>
    <dbReference type="NCBI Taxonomy" id="1391653"/>
    <lineage>
        <taxon>Bacteria</taxon>
        <taxon>Pseudomonadati</taxon>
        <taxon>Myxococcota</taxon>
        <taxon>Myxococcia</taxon>
        <taxon>Myxococcales</taxon>
        <taxon>Cystobacterineae</taxon>
        <taxon>Vulgatibacteraceae</taxon>
        <taxon>Vulgatibacter</taxon>
    </lineage>
</organism>
<dbReference type="GO" id="GO:0003885">
    <property type="term" value="F:D-arabinono-1,4-lactone oxidase activity"/>
    <property type="evidence" value="ECO:0007669"/>
    <property type="project" value="TreeGrafter"/>
</dbReference>
<evidence type="ECO:0000313" key="2">
    <source>
        <dbReference type="EMBL" id="AKU89942.1"/>
    </source>
</evidence>
<dbReference type="PANTHER" id="PTHR43762:SF1">
    <property type="entry name" value="D-ARABINONO-1,4-LACTONE OXIDASE"/>
    <property type="match status" value="1"/>
</dbReference>
<feature type="domain" description="FAD-binding PCMH-type" evidence="1">
    <location>
        <begin position="1"/>
        <end position="176"/>
    </location>
</feature>
<reference evidence="2 3" key="1">
    <citation type="submission" date="2015-08" db="EMBL/GenBank/DDBJ databases">
        <authorList>
            <person name="Babu N.S."/>
            <person name="Beckwith C.J."/>
            <person name="Beseler K.G."/>
            <person name="Brison A."/>
            <person name="Carone J.V."/>
            <person name="Caskin T.P."/>
            <person name="Diamond M."/>
            <person name="Durham M.E."/>
            <person name="Foxe J.M."/>
            <person name="Go M."/>
            <person name="Henderson B.A."/>
            <person name="Jones I.B."/>
            <person name="McGettigan J.A."/>
            <person name="Micheletti S.J."/>
            <person name="Nasrallah M.E."/>
            <person name="Ortiz D."/>
            <person name="Piller C.R."/>
            <person name="Privatt S.R."/>
            <person name="Schneider S.L."/>
            <person name="Sharp S."/>
            <person name="Smith T.C."/>
            <person name="Stanton J.D."/>
            <person name="Ullery H.E."/>
            <person name="Wilson R.J."/>
            <person name="Serrano M.G."/>
            <person name="Buck G."/>
            <person name="Lee V."/>
            <person name="Wang Y."/>
            <person name="Carvalho R."/>
            <person name="Voegtly L."/>
            <person name="Shi R."/>
            <person name="Duckworth R."/>
            <person name="Johnson A."/>
            <person name="Loviza R."/>
            <person name="Walstead R."/>
            <person name="Shah Z."/>
            <person name="Kiflezghi M."/>
            <person name="Wade K."/>
            <person name="Ball S.L."/>
            <person name="Bradley K.W."/>
            <person name="Asai D.J."/>
            <person name="Bowman C.A."/>
            <person name="Russell D.A."/>
            <person name="Pope W.H."/>
            <person name="Jacobs-Sera D."/>
            <person name="Hendrix R.W."/>
            <person name="Hatfull G.F."/>
        </authorList>
    </citation>
    <scope>NUCLEOTIDE SEQUENCE [LARGE SCALE GENOMIC DNA]</scope>
    <source>
        <strain evidence="2 3">DSM 27710</strain>
    </source>
</reference>
<dbReference type="PATRIC" id="fig|1391653.3.peg.342"/>
<keyword evidence="3" id="KW-1185">Reference proteome</keyword>
<evidence type="ECO:0000313" key="3">
    <source>
        <dbReference type="Proteomes" id="UP000055590"/>
    </source>
</evidence>
<dbReference type="InterPro" id="IPR016169">
    <property type="entry name" value="FAD-bd_PCMH_sub2"/>
</dbReference>
<dbReference type="SUPFAM" id="SSF56176">
    <property type="entry name" value="FAD-binding/transporter-associated domain-like"/>
    <property type="match status" value="1"/>
</dbReference>
<dbReference type="InterPro" id="IPR036318">
    <property type="entry name" value="FAD-bd_PCMH-like_sf"/>
</dbReference>
<dbReference type="InterPro" id="IPR010031">
    <property type="entry name" value="FAD_lactone_oxidase-like"/>
</dbReference>
<dbReference type="RefSeq" id="WP_050724455.1">
    <property type="nucleotide sequence ID" value="NZ_CP012332.1"/>
</dbReference>
<protein>
    <submittedName>
        <fullName evidence="2">Oxidoreductase, FAD-binding</fullName>
    </submittedName>
</protein>
<dbReference type="GO" id="GO:0071949">
    <property type="term" value="F:FAD binding"/>
    <property type="evidence" value="ECO:0007669"/>
    <property type="project" value="InterPro"/>
</dbReference>
<dbReference type="OrthoDB" id="143770at2"/>
<accession>A0A0K1P8V8</accession>
<evidence type="ECO:0000259" key="1">
    <source>
        <dbReference type="PROSITE" id="PS51387"/>
    </source>
</evidence>
<dbReference type="PROSITE" id="PS51387">
    <property type="entry name" value="FAD_PCMH"/>
    <property type="match status" value="1"/>
</dbReference>
<dbReference type="KEGG" id="vin:AKJ08_0329"/>
<sequence length="437" mass="48514">MADHESWGRFPKASQRALPVQWRGDSLPASDATLLPHGLGRSYGDSCLNDGGALLATRGLSRLISFDRAGGVIRCEAGVSLSEILDLVVPAGWFLPVTPGTKFVTVGGAIANDVHGKNHVADGTFGRFVRSLELLRSDGTRLVCSPEQNAEWFQATIGGLGLTGLVTWAEFQLRPIHNPFIEAQTVRFGGLDEFFSLNDESERDYVYTVAWIDILATGKHLGRGIYHRGNHAAPFPDGPPPVRRPRKLTVPFDFPGFLVNPLTVRAFNFAYYNQQLRKVKSANTEFEPFFYPLDKVLRWNRVYGRRGFLQWQCVVPPEAARPILAEIARSREGSPLVVFKTFGSKASPGLLSFPRPGATLAIDFRNRGEKVFALLDRLDALVRESGGAIYPAKDARMSGETFRRSFPKLDEFSRFVDPRFSSSFWRRVDGANGRLSP</sequence>
<dbReference type="InterPro" id="IPR006094">
    <property type="entry name" value="Oxid_FAD_bind_N"/>
</dbReference>
<gene>
    <name evidence="2" type="ORF">AKJ08_0329</name>
</gene>
<dbReference type="Proteomes" id="UP000055590">
    <property type="component" value="Chromosome"/>
</dbReference>